<reference evidence="8 9" key="1">
    <citation type="submission" date="2018-07" db="EMBL/GenBank/DDBJ databases">
        <title>Genomic Encyclopedia of Type Strains, Phase III (KMG-III): the genomes of soil and plant-associated and newly described type strains.</title>
        <authorList>
            <person name="Whitman W."/>
        </authorList>
    </citation>
    <scope>NUCLEOTIDE SEQUENCE [LARGE SCALE GENOMIC DNA]</scope>
    <source>
        <strain evidence="8 9">CECT 7287</strain>
    </source>
</reference>
<feature type="binding site" evidence="7">
    <location>
        <position position="63"/>
    </location>
    <ligand>
        <name>Fe cation</name>
        <dbReference type="ChEBI" id="CHEBI:24875"/>
        <label>1</label>
    </ligand>
</feature>
<keyword evidence="3" id="KW-0378">Hydrolase</keyword>
<evidence type="ECO:0000256" key="4">
    <source>
        <dbReference type="ARBA" id="ARBA00023004"/>
    </source>
</evidence>
<dbReference type="PANTHER" id="PTHR36303">
    <property type="entry name" value="2',3'-CYCLIC-NUCLEOTIDE 2'-PHOSPHODIESTERASE"/>
    <property type="match status" value="1"/>
</dbReference>
<feature type="binding site" evidence="7">
    <location>
        <position position="62"/>
    </location>
    <ligand>
        <name>Fe cation</name>
        <dbReference type="ChEBI" id="CHEBI:24875"/>
        <label>2</label>
    </ligand>
</feature>
<evidence type="ECO:0008006" key="10">
    <source>
        <dbReference type="Google" id="ProtNLM"/>
    </source>
</evidence>
<gene>
    <name evidence="8" type="ORF">DFP98_103330</name>
</gene>
<sequence>MAATTRSRFFPFYTELRKESVKEMKVVFIGDIVGNVGRDTVKRLLPWIKDKYQPHIIIANGENAAGGRGINTAIARELYEWGVHGITMGNHTWDNRDIFEFIDDEPRIVRPANLPPGTPGRGSMIVKVGSKELGIVNLIGRTFLPPAECPFRTADEEIEALRRQTKCVLVDFHAEATSEKIAMGWHLDGYASLVVGTHTHVQTNDARILPEGTAYLTDAGMTGPRDGVLGMEKETVLRRFITGMPGRFTVAEGKWTLNGVFVDIDEATGKAVKVQNISVDEDSWIAV</sequence>
<evidence type="ECO:0000256" key="6">
    <source>
        <dbReference type="PIRSR" id="PIRSR004789-50"/>
    </source>
</evidence>
<dbReference type="AlphaFoldDB" id="A0A3D9KJ63"/>
<feature type="binding site" evidence="7">
    <location>
        <position position="31"/>
    </location>
    <ligand>
        <name>Fe cation</name>
        <dbReference type="ChEBI" id="CHEBI:24875"/>
        <label>1</label>
    </ligand>
</feature>
<keyword evidence="4" id="KW-0408">Iron</keyword>
<dbReference type="Proteomes" id="UP000256977">
    <property type="component" value="Unassembled WGS sequence"/>
</dbReference>
<dbReference type="FunFam" id="3.60.21.10:FF:000016">
    <property type="entry name" value="Putative metallophosphoesterase"/>
    <property type="match status" value="1"/>
</dbReference>
<evidence type="ECO:0000313" key="8">
    <source>
        <dbReference type="EMBL" id="RED86475.1"/>
    </source>
</evidence>
<evidence type="ECO:0000256" key="5">
    <source>
        <dbReference type="ARBA" id="ARBA00061401"/>
    </source>
</evidence>
<dbReference type="InterPro" id="IPR029052">
    <property type="entry name" value="Metallo-depent_PP-like"/>
</dbReference>
<evidence type="ECO:0000256" key="7">
    <source>
        <dbReference type="PIRSR" id="PIRSR004789-51"/>
    </source>
</evidence>
<dbReference type="Gene3D" id="3.60.21.10">
    <property type="match status" value="1"/>
</dbReference>
<proteinExistence type="inferred from homology"/>
<dbReference type="CDD" id="cd07382">
    <property type="entry name" value="MPP_DR1281"/>
    <property type="match status" value="1"/>
</dbReference>
<dbReference type="PIRSF" id="PIRSF004789">
    <property type="entry name" value="DR1281"/>
    <property type="match status" value="1"/>
</dbReference>
<evidence type="ECO:0000256" key="3">
    <source>
        <dbReference type="ARBA" id="ARBA00022801"/>
    </source>
</evidence>
<evidence type="ECO:0000313" key="9">
    <source>
        <dbReference type="Proteomes" id="UP000256977"/>
    </source>
</evidence>
<dbReference type="PANTHER" id="PTHR36303:SF1">
    <property type="entry name" value="2',3'-CYCLIC-NUCLEOTIDE 2'-PHOSPHODIESTERASE"/>
    <property type="match status" value="1"/>
</dbReference>
<feature type="binding site" evidence="7">
    <location>
        <position position="200"/>
    </location>
    <ligand>
        <name>Fe cation</name>
        <dbReference type="ChEBI" id="CHEBI:24875"/>
        <label>1</label>
    </ligand>
</feature>
<dbReference type="Pfam" id="PF13277">
    <property type="entry name" value="YmdB"/>
    <property type="match status" value="1"/>
</dbReference>
<dbReference type="SUPFAM" id="SSF56300">
    <property type="entry name" value="Metallo-dependent phosphatases"/>
    <property type="match status" value="1"/>
</dbReference>
<organism evidence="8 9">
    <name type="scientific">Cohnella phaseoli</name>
    <dbReference type="NCBI Taxonomy" id="456490"/>
    <lineage>
        <taxon>Bacteria</taxon>
        <taxon>Bacillati</taxon>
        <taxon>Bacillota</taxon>
        <taxon>Bacilli</taxon>
        <taxon>Bacillales</taxon>
        <taxon>Paenibacillaceae</taxon>
        <taxon>Cohnella</taxon>
    </lineage>
</organism>
<keyword evidence="2 7" id="KW-0479">Metal-binding</keyword>
<comment type="similarity">
    <text evidence="5">Belongs to the YmdB-like family.</text>
</comment>
<accession>A0A3D9KJ63</accession>
<feature type="binding site" evidence="7">
    <location>
        <position position="198"/>
    </location>
    <ligand>
        <name>Fe cation</name>
        <dbReference type="ChEBI" id="CHEBI:24875"/>
        <label>2</label>
    </ligand>
</feature>
<feature type="binding site" evidence="7">
    <location>
        <position position="173"/>
    </location>
    <ligand>
        <name>Fe cation</name>
        <dbReference type="ChEBI" id="CHEBI:24875"/>
        <label>2</label>
    </ligand>
</feature>
<dbReference type="InterPro" id="IPR005235">
    <property type="entry name" value="YmdB-like"/>
</dbReference>
<dbReference type="NCBIfam" id="TIGR00282">
    <property type="entry name" value="TIGR00282 family metallophosphoesterase"/>
    <property type="match status" value="1"/>
</dbReference>
<keyword evidence="9" id="KW-1185">Reference proteome</keyword>
<name>A0A3D9KJ63_9BACL</name>
<protein>
    <recommendedName>
        <fullName evidence="10">Metallophosphoesterase</fullName>
    </recommendedName>
</protein>
<evidence type="ECO:0000256" key="1">
    <source>
        <dbReference type="ARBA" id="ARBA00001965"/>
    </source>
</evidence>
<feature type="binding site" evidence="7">
    <location>
        <position position="62"/>
    </location>
    <ligand>
        <name>Fe cation</name>
        <dbReference type="ChEBI" id="CHEBI:24875"/>
        <label>1</label>
    </ligand>
</feature>
<dbReference type="GO" id="GO:0004113">
    <property type="term" value="F:2',3'-cyclic-nucleotide 3'-phosphodiesterase activity"/>
    <property type="evidence" value="ECO:0007669"/>
    <property type="project" value="TreeGrafter"/>
</dbReference>
<dbReference type="GO" id="GO:0046872">
    <property type="term" value="F:metal ion binding"/>
    <property type="evidence" value="ECO:0007669"/>
    <property type="project" value="UniProtKB-KW"/>
</dbReference>
<comment type="caution">
    <text evidence="8">The sequence shown here is derived from an EMBL/GenBank/DDBJ whole genome shotgun (WGS) entry which is preliminary data.</text>
</comment>
<feature type="active site" description="Proton donor" evidence="6">
    <location>
        <position position="91"/>
    </location>
</feature>
<dbReference type="EMBL" id="QRDZ01000003">
    <property type="protein sequence ID" value="RED86475.1"/>
    <property type="molecule type" value="Genomic_DNA"/>
</dbReference>
<feature type="binding site" evidence="7">
    <location>
        <position position="90"/>
    </location>
    <ligand>
        <name>Fe cation</name>
        <dbReference type="ChEBI" id="CHEBI:24875"/>
        <label>2</label>
    </ligand>
</feature>
<evidence type="ECO:0000256" key="2">
    <source>
        <dbReference type="ARBA" id="ARBA00022723"/>
    </source>
</evidence>
<comment type="cofactor">
    <cofactor evidence="1">
        <name>Fe(3+)</name>
        <dbReference type="ChEBI" id="CHEBI:29034"/>
    </cofactor>
</comment>